<evidence type="ECO:0000313" key="1">
    <source>
        <dbReference type="EMBL" id="AAF83279.1"/>
    </source>
</evidence>
<accession>Q9PG33</accession>
<sequence length="86" mass="9808">MGVQRLEILINTIFHVLSTWHHNSGITWADCRGPETSPALKHLRMALHCMAIYTSMKLLHIRRSSEAVEKTCDAVIKILDPETKLK</sequence>
<proteinExistence type="predicted"/>
<gene>
    <name evidence="1" type="ordered locus">XF_0469</name>
</gene>
<reference evidence="1 2" key="1">
    <citation type="journal article" date="2000" name="Nature">
        <title>The genome sequence of the plant pathogen Xylella fastidiosa.</title>
        <authorList>
            <person name="Simpson A.J."/>
            <person name="Reinach F.C."/>
            <person name="Arruda P."/>
            <person name="Abreu F.A."/>
            <person name="Acencio M."/>
            <person name="Alvarenga R."/>
            <person name="Alves L.M."/>
            <person name="Araya J.E."/>
            <person name="Baia G.S."/>
            <person name="Baptista C.S."/>
            <person name="Barros M.H."/>
            <person name="Bonaccorsi E.D."/>
            <person name="Bordin S."/>
            <person name="Bove J.M."/>
            <person name="Briones M.R."/>
            <person name="Bueno M.R."/>
            <person name="Camargo A.A."/>
            <person name="Camargo L.E."/>
            <person name="Carraro D.M."/>
            <person name="Carrer H."/>
            <person name="Colauto N.B."/>
            <person name="Colombo C."/>
            <person name="Costa F.F."/>
            <person name="Costa M.C."/>
            <person name="Costa-Neto C.M."/>
            <person name="Coutinho L.L."/>
            <person name="Cristofani M."/>
            <person name="Dias-Neto E."/>
            <person name="Docena C."/>
            <person name="El-Dorry H."/>
            <person name="Facincani A.P."/>
            <person name="Ferreira A.J."/>
            <person name="Ferreira V.C."/>
            <person name="Ferro J.A."/>
            <person name="Fraga J.S."/>
            <person name="Franca S.C."/>
            <person name="Franco M.C."/>
            <person name="Frohme M."/>
            <person name="Furlan L.R."/>
            <person name="Garnier M."/>
            <person name="Goldman G.H."/>
            <person name="Goldman M.H."/>
            <person name="Gomes S.L."/>
            <person name="Gruber A."/>
            <person name="Ho P.L."/>
            <person name="Hoheisel J.D."/>
            <person name="Junqueira M.L."/>
            <person name="Kemper E.L."/>
            <person name="Kitajima J.P."/>
            <person name="Krieger J.E."/>
            <person name="Kuramae E.E."/>
            <person name="Laigret F."/>
            <person name="Lambais M.R."/>
            <person name="Leite L.C."/>
            <person name="Lemos E.G."/>
            <person name="Lemos M.V."/>
            <person name="Lopes S.A."/>
            <person name="Lopes C.R."/>
            <person name="Machado J.A."/>
            <person name="Machado M.A."/>
            <person name="Madeira A.M."/>
            <person name="Madeira H.M."/>
            <person name="Marino C.L."/>
            <person name="Marques M.V."/>
            <person name="Martins E.A."/>
            <person name="Martins E.M."/>
            <person name="Matsukuma A.Y."/>
            <person name="Menck C.F."/>
            <person name="Miracca E.C."/>
            <person name="Miyaki C.Y."/>
            <person name="Monteriro-Vitorello C.B."/>
            <person name="Moon D.H."/>
            <person name="Nagai M.A."/>
            <person name="Nascimento A.L."/>
            <person name="Netto L.E."/>
            <person name="Nhani A.Jr."/>
            <person name="Nobrega F.G."/>
            <person name="Nunes L.R."/>
            <person name="Oliveira M.A."/>
            <person name="de Oliveira M.C."/>
            <person name="de Oliveira R.C."/>
            <person name="Palmieri D.A."/>
            <person name="Paris A."/>
            <person name="Peixoto B.R."/>
            <person name="Pereira G.A."/>
            <person name="Pereira H.A.Jr."/>
            <person name="Pesquero J.B."/>
            <person name="Quaggio R.B."/>
            <person name="Roberto P.G."/>
            <person name="Rodrigues V."/>
            <person name="de M Rosa A.J."/>
            <person name="de Rosa V.E.Jr."/>
            <person name="de Sa R.G."/>
            <person name="Santelli R.V."/>
            <person name="Sawasaki H.E."/>
            <person name="da Silva A.C."/>
            <person name="da Silva A.M."/>
            <person name="da Silva F.R."/>
            <person name="da Silva W.A.Jr."/>
            <person name="da Silveira J.F."/>
            <person name="Silvestri M.L."/>
            <person name="Siqueira W.J."/>
            <person name="de Souza A.A."/>
            <person name="de Souza A.P."/>
            <person name="Terenzi M.F."/>
            <person name="Truffi D."/>
            <person name="Tsai S.M."/>
            <person name="Tsuhako M.H."/>
            <person name="Vallada H."/>
            <person name="Van Sluys M.A."/>
            <person name="Verjovski-Almeida S."/>
            <person name="Vettore A.L."/>
            <person name="Zago M.A."/>
            <person name="Zatz M."/>
            <person name="Meidanis J."/>
            <person name="Setubal J.C."/>
        </authorList>
    </citation>
    <scope>NUCLEOTIDE SEQUENCE [LARGE SCALE GENOMIC DNA]</scope>
    <source>
        <strain evidence="1 2">9a5c</strain>
    </source>
</reference>
<dbReference type="AlphaFoldDB" id="Q9PG33"/>
<protein>
    <submittedName>
        <fullName evidence="1">Uncharacterized protein</fullName>
    </submittedName>
</protein>
<dbReference type="PATRIC" id="fig|160492.11.peg.499"/>
<dbReference type="KEGG" id="xfa:XF_0469"/>
<dbReference type="Proteomes" id="UP000000812">
    <property type="component" value="Chromosome"/>
</dbReference>
<dbReference type="HOGENOM" id="CLU_2497148_0_0_6"/>
<organism evidence="1 2">
    <name type="scientific">Xylella fastidiosa (strain 9a5c)</name>
    <dbReference type="NCBI Taxonomy" id="160492"/>
    <lineage>
        <taxon>Bacteria</taxon>
        <taxon>Pseudomonadati</taxon>
        <taxon>Pseudomonadota</taxon>
        <taxon>Gammaproteobacteria</taxon>
        <taxon>Lysobacterales</taxon>
        <taxon>Lysobacteraceae</taxon>
        <taxon>Xylella</taxon>
    </lineage>
</organism>
<dbReference type="STRING" id="160492.XF_0469"/>
<name>Q9PG33_XYLFA</name>
<evidence type="ECO:0000313" key="2">
    <source>
        <dbReference type="Proteomes" id="UP000000812"/>
    </source>
</evidence>
<dbReference type="EMBL" id="AE003849">
    <property type="protein sequence ID" value="AAF83279.1"/>
    <property type="molecule type" value="Genomic_DNA"/>
</dbReference>
<dbReference type="PIR" id="G82801">
    <property type="entry name" value="G82801"/>
</dbReference>